<reference evidence="11" key="1">
    <citation type="submission" date="2023-07" db="EMBL/GenBank/DDBJ databases">
        <title>draft genome sequence of fig (Ficus carica).</title>
        <authorList>
            <person name="Takahashi T."/>
            <person name="Nishimura K."/>
        </authorList>
    </citation>
    <scope>NUCLEOTIDE SEQUENCE</scope>
</reference>
<keyword evidence="7 8" id="KW-0472">Membrane</keyword>
<accession>A0AA87ZUL9</accession>
<protein>
    <recommendedName>
        <fullName evidence="8">CASP-like protein</fullName>
    </recommendedName>
</protein>
<evidence type="ECO:0000256" key="9">
    <source>
        <dbReference type="SAM" id="MobiDB-lite"/>
    </source>
</evidence>
<organism evidence="11 12">
    <name type="scientific">Ficus carica</name>
    <name type="common">Common fig</name>
    <dbReference type="NCBI Taxonomy" id="3494"/>
    <lineage>
        <taxon>Eukaryota</taxon>
        <taxon>Viridiplantae</taxon>
        <taxon>Streptophyta</taxon>
        <taxon>Embryophyta</taxon>
        <taxon>Tracheophyta</taxon>
        <taxon>Spermatophyta</taxon>
        <taxon>Magnoliopsida</taxon>
        <taxon>eudicotyledons</taxon>
        <taxon>Gunneridae</taxon>
        <taxon>Pentapetalae</taxon>
        <taxon>rosids</taxon>
        <taxon>fabids</taxon>
        <taxon>Rosales</taxon>
        <taxon>Moraceae</taxon>
        <taxon>Ficeae</taxon>
        <taxon>Ficus</taxon>
    </lineage>
</organism>
<dbReference type="PANTHER" id="PTHR33573">
    <property type="entry name" value="CASP-LIKE PROTEIN 4A4"/>
    <property type="match status" value="1"/>
</dbReference>
<comment type="similarity">
    <text evidence="2 8">Belongs to the Casparian strip membrane proteins (CASP) family.</text>
</comment>
<dbReference type="Proteomes" id="UP001187192">
    <property type="component" value="Unassembled WGS sequence"/>
</dbReference>
<comment type="subunit">
    <text evidence="3 8">Homodimer and heterodimers.</text>
</comment>
<feature type="domain" description="Casparian strip membrane protein" evidence="10">
    <location>
        <begin position="169"/>
        <end position="228"/>
    </location>
</feature>
<feature type="compositionally biased region" description="Low complexity" evidence="9">
    <location>
        <begin position="52"/>
        <end position="61"/>
    </location>
</feature>
<keyword evidence="4 8" id="KW-1003">Cell membrane</keyword>
<keyword evidence="12" id="KW-1185">Reference proteome</keyword>
<evidence type="ECO:0000259" key="10">
    <source>
        <dbReference type="Pfam" id="PF04535"/>
    </source>
</evidence>
<feature type="region of interest" description="Disordered" evidence="9">
    <location>
        <begin position="1"/>
        <end position="162"/>
    </location>
</feature>
<evidence type="ECO:0000256" key="5">
    <source>
        <dbReference type="ARBA" id="ARBA00022692"/>
    </source>
</evidence>
<dbReference type="AlphaFoldDB" id="A0AA87ZUL9"/>
<feature type="compositionally biased region" description="Acidic residues" evidence="9">
    <location>
        <begin position="1"/>
        <end position="12"/>
    </location>
</feature>
<dbReference type="Pfam" id="PF04535">
    <property type="entry name" value="CASP_dom"/>
    <property type="match status" value="1"/>
</dbReference>
<comment type="caution">
    <text evidence="8">Lacks conserved residue(s) required for the propagation of feature annotation.</text>
</comment>
<comment type="subcellular location">
    <subcellularLocation>
        <location evidence="1 8">Cell membrane</location>
        <topology evidence="1 8">Multi-pass membrane protein</topology>
    </subcellularLocation>
</comment>
<dbReference type="PANTHER" id="PTHR33573:SF38">
    <property type="entry name" value="CASP-LIKE PROTEIN 4A1"/>
    <property type="match status" value="1"/>
</dbReference>
<feature type="transmembrane region" description="Helical" evidence="8">
    <location>
        <begin position="264"/>
        <end position="286"/>
    </location>
</feature>
<gene>
    <name evidence="11" type="ORF">TIFTF001_011704</name>
</gene>
<keyword evidence="5 8" id="KW-0812">Transmembrane</keyword>
<feature type="transmembrane region" description="Helical" evidence="8">
    <location>
        <begin position="172"/>
        <end position="193"/>
    </location>
</feature>
<evidence type="ECO:0000256" key="7">
    <source>
        <dbReference type="ARBA" id="ARBA00023136"/>
    </source>
</evidence>
<dbReference type="GO" id="GO:0005886">
    <property type="term" value="C:plasma membrane"/>
    <property type="evidence" value="ECO:0007669"/>
    <property type="project" value="UniProtKB-SubCell"/>
</dbReference>
<keyword evidence="6 8" id="KW-1133">Transmembrane helix</keyword>
<evidence type="ECO:0000256" key="2">
    <source>
        <dbReference type="ARBA" id="ARBA00007651"/>
    </source>
</evidence>
<sequence>MTVDTETEEAEQEREVNIDGDDEHHEEQHRQEREKKQEERVKSPTIHPDSPPSTFSLSSQSNRSYMTPSPATDFAAYADPLHDGTPSNDSFSWPDKSPSSLAQPNRSFPPEPLVVTKAPDPEAEDGVVDPVEAQESGGGGGGLGSFNRRKLRPELSNRKKRRTTKHGVVKRLLLAFRVFGFAFCLISFSVMAANRDQGWALDSFYRYKEFRYCLGVNVAGFAYSGFQMLSYLLMSASSSAATRVEDWQSNWGKDKFPDMAHASVGLSFAAFVALAWSSIISGYMLCTWKAS</sequence>
<feature type="transmembrane region" description="Helical" evidence="8">
    <location>
        <begin position="214"/>
        <end position="234"/>
    </location>
</feature>
<feature type="compositionally biased region" description="Polar residues" evidence="9">
    <location>
        <begin position="85"/>
        <end position="106"/>
    </location>
</feature>
<evidence type="ECO:0000256" key="1">
    <source>
        <dbReference type="ARBA" id="ARBA00004651"/>
    </source>
</evidence>
<evidence type="ECO:0000313" key="11">
    <source>
        <dbReference type="EMBL" id="GMN42498.1"/>
    </source>
</evidence>
<proteinExistence type="inferred from homology"/>
<comment type="caution">
    <text evidence="11">The sequence shown here is derived from an EMBL/GenBank/DDBJ whole genome shotgun (WGS) entry which is preliminary data.</text>
</comment>
<evidence type="ECO:0000313" key="12">
    <source>
        <dbReference type="Proteomes" id="UP001187192"/>
    </source>
</evidence>
<dbReference type="EMBL" id="BTGU01000014">
    <property type="protein sequence ID" value="GMN42498.1"/>
    <property type="molecule type" value="Genomic_DNA"/>
</dbReference>
<evidence type="ECO:0000256" key="3">
    <source>
        <dbReference type="ARBA" id="ARBA00011489"/>
    </source>
</evidence>
<evidence type="ECO:0000256" key="6">
    <source>
        <dbReference type="ARBA" id="ARBA00022989"/>
    </source>
</evidence>
<dbReference type="InterPro" id="IPR006702">
    <property type="entry name" value="CASP_dom"/>
</dbReference>
<evidence type="ECO:0000256" key="8">
    <source>
        <dbReference type="RuleBase" id="RU361233"/>
    </source>
</evidence>
<feature type="compositionally biased region" description="Basic and acidic residues" evidence="9">
    <location>
        <begin position="13"/>
        <end position="42"/>
    </location>
</feature>
<name>A0AA87ZUL9_FICCA</name>
<evidence type="ECO:0000256" key="4">
    <source>
        <dbReference type="ARBA" id="ARBA00022475"/>
    </source>
</evidence>